<feature type="signal peptide" evidence="2">
    <location>
        <begin position="1"/>
        <end position="18"/>
    </location>
</feature>
<dbReference type="AlphaFoldDB" id="A0A819CMG3"/>
<feature type="region of interest" description="Disordered" evidence="1">
    <location>
        <begin position="197"/>
        <end position="240"/>
    </location>
</feature>
<feature type="compositionally biased region" description="Polar residues" evidence="1">
    <location>
        <begin position="216"/>
        <end position="240"/>
    </location>
</feature>
<organism evidence="3 4">
    <name type="scientific">Adineta steineri</name>
    <dbReference type="NCBI Taxonomy" id="433720"/>
    <lineage>
        <taxon>Eukaryota</taxon>
        <taxon>Metazoa</taxon>
        <taxon>Spiralia</taxon>
        <taxon>Gnathifera</taxon>
        <taxon>Rotifera</taxon>
        <taxon>Eurotatoria</taxon>
        <taxon>Bdelloidea</taxon>
        <taxon>Adinetida</taxon>
        <taxon>Adinetidae</taxon>
        <taxon>Adineta</taxon>
    </lineage>
</organism>
<evidence type="ECO:0000256" key="2">
    <source>
        <dbReference type="SAM" id="SignalP"/>
    </source>
</evidence>
<dbReference type="EMBL" id="CAJOAY010001283">
    <property type="protein sequence ID" value="CAF3821795.1"/>
    <property type="molecule type" value="Genomic_DNA"/>
</dbReference>
<comment type="caution">
    <text evidence="3">The sequence shown here is derived from an EMBL/GenBank/DDBJ whole genome shotgun (WGS) entry which is preliminary data.</text>
</comment>
<proteinExistence type="predicted"/>
<evidence type="ECO:0000256" key="1">
    <source>
        <dbReference type="SAM" id="MobiDB-lite"/>
    </source>
</evidence>
<name>A0A819CMG3_9BILA</name>
<evidence type="ECO:0000313" key="3">
    <source>
        <dbReference type="EMBL" id="CAF3821795.1"/>
    </source>
</evidence>
<evidence type="ECO:0000313" key="4">
    <source>
        <dbReference type="Proteomes" id="UP000663881"/>
    </source>
</evidence>
<feature type="non-terminal residue" evidence="3">
    <location>
        <position position="240"/>
    </location>
</feature>
<keyword evidence="2" id="KW-0732">Signal</keyword>
<accession>A0A819CMG3</accession>
<protein>
    <submittedName>
        <fullName evidence="3">Uncharacterized protein</fullName>
    </submittedName>
</protein>
<dbReference type="Proteomes" id="UP000663881">
    <property type="component" value="Unassembled WGS sequence"/>
</dbReference>
<sequence>MRFSLVLLLCLVVVVVNSATTKTTRRRVVVTTGRGTTKAPVPKSAYAYLRSVRGKNSCSGGSCPFWERHGRSFAALRCYSQQYQECTCLHRMCFSSCMFSREVCNQEMVSCLRQICPRCMPASATAMCAVYDSMAGQVAEALSVFACYPCCPTFNNVPTNNNVATNNSINAQSTTTPAFAESSTTIPFGMNNGIFEPINGQNPEEVPEFNPVDNVQPGTENFPGTNVNSGSNPTNNVNGG</sequence>
<feature type="chain" id="PRO_5032903051" evidence="2">
    <location>
        <begin position="19"/>
        <end position="240"/>
    </location>
</feature>
<reference evidence="3" key="1">
    <citation type="submission" date="2021-02" db="EMBL/GenBank/DDBJ databases">
        <authorList>
            <person name="Nowell W R."/>
        </authorList>
    </citation>
    <scope>NUCLEOTIDE SEQUENCE</scope>
</reference>
<gene>
    <name evidence="3" type="ORF">OKA104_LOCUS19726</name>
</gene>